<dbReference type="HOGENOM" id="CLU_032319_0_1_1"/>
<keyword evidence="3" id="KW-0804">Transcription</keyword>
<proteinExistence type="inferred from homology"/>
<dbReference type="STRING" id="1283841.A0A084Q8F2"/>
<feature type="compositionally biased region" description="Polar residues" evidence="4">
    <location>
        <begin position="60"/>
        <end position="71"/>
    </location>
</feature>
<keyword evidence="7" id="KW-1185">Reference proteome</keyword>
<keyword evidence="2" id="KW-0805">Transcription regulation</keyword>
<comment type="similarity">
    <text evidence="1">Belongs to the CNOT2/3/5 family.</text>
</comment>
<dbReference type="Proteomes" id="UP000028524">
    <property type="component" value="Unassembled WGS sequence"/>
</dbReference>
<dbReference type="EMBL" id="KL660942">
    <property type="protein sequence ID" value="KFA60237.1"/>
    <property type="molecule type" value="Genomic_DNA"/>
</dbReference>
<evidence type="ECO:0000256" key="4">
    <source>
        <dbReference type="SAM" id="MobiDB-lite"/>
    </source>
</evidence>
<evidence type="ECO:0000313" key="7">
    <source>
        <dbReference type="Proteomes" id="UP000028524"/>
    </source>
</evidence>
<gene>
    <name evidence="6" type="ORF">S40285_07739</name>
</gene>
<dbReference type="InParanoid" id="A0A084Q8F2"/>
<feature type="domain" description="NOT2/NOT3/NOT5 C-terminal" evidence="5">
    <location>
        <begin position="401"/>
        <end position="527"/>
    </location>
</feature>
<dbReference type="GO" id="GO:0006355">
    <property type="term" value="P:regulation of DNA-templated transcription"/>
    <property type="evidence" value="ECO:0007669"/>
    <property type="project" value="InterPro"/>
</dbReference>
<dbReference type="OrthoDB" id="258627at2759"/>
<accession>A0A084Q8F2</accession>
<dbReference type="PANTHER" id="PTHR23326">
    <property type="entry name" value="CCR4 NOT-RELATED"/>
    <property type="match status" value="1"/>
</dbReference>
<dbReference type="Pfam" id="PF04153">
    <property type="entry name" value="NOT2_3_5_C"/>
    <property type="match status" value="1"/>
</dbReference>
<dbReference type="AlphaFoldDB" id="A0A084Q8F2"/>
<feature type="compositionally biased region" description="Low complexity" evidence="4">
    <location>
        <begin position="8"/>
        <end position="19"/>
    </location>
</feature>
<evidence type="ECO:0000313" key="6">
    <source>
        <dbReference type="EMBL" id="KFA60237.1"/>
    </source>
</evidence>
<feature type="region of interest" description="Disordered" evidence="4">
    <location>
        <begin position="209"/>
        <end position="351"/>
    </location>
</feature>
<evidence type="ECO:0000259" key="5">
    <source>
        <dbReference type="Pfam" id="PF04153"/>
    </source>
</evidence>
<dbReference type="InterPro" id="IPR040168">
    <property type="entry name" value="Not2/3/5"/>
</dbReference>
<feature type="compositionally biased region" description="Polar residues" evidence="4">
    <location>
        <begin position="20"/>
        <end position="34"/>
    </location>
</feature>
<organism evidence="6 7">
    <name type="scientific">Stachybotrys chlorohalonatus (strain IBT 40285)</name>
    <dbReference type="NCBI Taxonomy" id="1283841"/>
    <lineage>
        <taxon>Eukaryota</taxon>
        <taxon>Fungi</taxon>
        <taxon>Dikarya</taxon>
        <taxon>Ascomycota</taxon>
        <taxon>Pezizomycotina</taxon>
        <taxon>Sordariomycetes</taxon>
        <taxon>Hypocreomycetidae</taxon>
        <taxon>Hypocreales</taxon>
        <taxon>Stachybotryaceae</taxon>
        <taxon>Stachybotrys</taxon>
    </lineage>
</organism>
<dbReference type="Gene3D" id="2.30.30.1020">
    <property type="entry name" value="CCR4-NOT complex subunit 2/3/5, C-terminal domain"/>
    <property type="match status" value="1"/>
</dbReference>
<protein>
    <recommendedName>
        <fullName evidence="5">NOT2/NOT3/NOT5 C-terminal domain-containing protein</fullName>
    </recommendedName>
</protein>
<dbReference type="GO" id="GO:0000289">
    <property type="term" value="P:nuclear-transcribed mRNA poly(A) tail shortening"/>
    <property type="evidence" value="ECO:0007669"/>
    <property type="project" value="UniProtKB-ARBA"/>
</dbReference>
<evidence type="ECO:0000256" key="3">
    <source>
        <dbReference type="ARBA" id="ARBA00023163"/>
    </source>
</evidence>
<name>A0A084Q8F2_STAC4</name>
<sequence length="534" mass="57612">MPGGFGGQQQSQQQPGRSGTSRLPNGKLANNGSNWAFGGGVPMGSAGLQTPGRQLGGNVSFAQSLSGSQPATPLDLSGKEMADGTTGAEPEWKEEDDGSMNPLPYATVLKGYFILPRLTSSALHSQSRNILADLFGRDFPSLSGNSQLPSANQASMWSNAGSRPVQRNQPTPISSQPTGQEDLFSAASSRMPTGQGSFRFSNQGNILQASQVPPSSIDDFPPLNRTANGEISSDRGPNPMSSLGFGPQNGSAGAAQPNRGNGLLNALSANSRASEARTPPGINPPGSSRLGGAKSPGSGDDGRQKSIFQGDGSAKKDEGVESRNLLGAIGNSATGKLKEDKENQSPEAIDPLTGMAEVDKWGIKGLRTLMNNYPDYHAMVVGMDPASLGIDMTSQELLSTQVYSLFEDTPPRPTVNAGKFRVPECYNVTNVQPIESKIPNFNEETLFWIFYSCPADVKQQLAAEQLHNRNWRWHKKLRIWLTKDEHMTPQILSPSHERGYYIVWDTNNWRKDRGYDQREFTLHYGDLDTTLNQA</sequence>
<reference evidence="6 7" key="1">
    <citation type="journal article" date="2014" name="BMC Genomics">
        <title>Comparative genome sequencing reveals chemotype-specific gene clusters in the toxigenic black mold Stachybotrys.</title>
        <authorList>
            <person name="Semeiks J."/>
            <person name="Borek D."/>
            <person name="Otwinowski Z."/>
            <person name="Grishin N.V."/>
        </authorList>
    </citation>
    <scope>NUCLEOTIDE SEQUENCE [LARGE SCALE GENOMIC DNA]</scope>
    <source>
        <strain evidence="6 7">IBT 40285</strain>
    </source>
</reference>
<dbReference type="InterPro" id="IPR038635">
    <property type="entry name" value="CCR4-NOT_su2/3/5_C_sf"/>
</dbReference>
<feature type="region of interest" description="Disordered" evidence="4">
    <location>
        <begin position="1"/>
        <end position="99"/>
    </location>
</feature>
<evidence type="ECO:0000256" key="1">
    <source>
        <dbReference type="ARBA" id="ARBA00007682"/>
    </source>
</evidence>
<dbReference type="OMA" id="RGVYLLW"/>
<evidence type="ECO:0000256" key="2">
    <source>
        <dbReference type="ARBA" id="ARBA00023015"/>
    </source>
</evidence>
<dbReference type="InterPro" id="IPR007282">
    <property type="entry name" value="NOT2/3/5_C"/>
</dbReference>
<feature type="region of interest" description="Disordered" evidence="4">
    <location>
        <begin position="145"/>
        <end position="180"/>
    </location>
</feature>
<feature type="compositionally biased region" description="Polar residues" evidence="4">
    <location>
        <begin position="145"/>
        <end position="179"/>
    </location>
</feature>
<dbReference type="GO" id="GO:0030015">
    <property type="term" value="C:CCR4-NOT core complex"/>
    <property type="evidence" value="ECO:0007669"/>
    <property type="project" value="InterPro"/>
</dbReference>